<feature type="signal peptide" evidence="1">
    <location>
        <begin position="1"/>
        <end position="26"/>
    </location>
</feature>
<sequence length="117" mass="11280">MRNTVHLRAAVCAALLAAAALPAAHAEGTVTQKASETATKVGNAIERGAHAAASGVARGVDAAASGVRRGAKAVERGVHAAASGVERGAKATGRAIDTAARKVGIEPSAPASAPSPG</sequence>
<dbReference type="EMBL" id="JABRWJ010000014">
    <property type="protein sequence ID" value="NRF71768.1"/>
    <property type="molecule type" value="Genomic_DNA"/>
</dbReference>
<comment type="caution">
    <text evidence="2">The sequence shown here is derived from an EMBL/GenBank/DDBJ whole genome shotgun (WGS) entry which is preliminary data.</text>
</comment>
<name>A0ABX2ET34_9BURK</name>
<keyword evidence="1" id="KW-0732">Signal</keyword>
<gene>
    <name evidence="2" type="ORF">HLB44_32765</name>
</gene>
<feature type="chain" id="PRO_5047308518" evidence="1">
    <location>
        <begin position="27"/>
        <end position="117"/>
    </location>
</feature>
<dbReference type="RefSeq" id="WP_173133641.1">
    <property type="nucleotide sequence ID" value="NZ_JABRWJ010000014.1"/>
</dbReference>
<dbReference type="Proteomes" id="UP000737171">
    <property type="component" value="Unassembled WGS sequence"/>
</dbReference>
<keyword evidence="3" id="KW-1185">Reference proteome</keyword>
<organism evidence="2 3">
    <name type="scientific">Pseudaquabacterium terrae</name>
    <dbReference type="NCBI Taxonomy" id="2732868"/>
    <lineage>
        <taxon>Bacteria</taxon>
        <taxon>Pseudomonadati</taxon>
        <taxon>Pseudomonadota</taxon>
        <taxon>Betaproteobacteria</taxon>
        <taxon>Burkholderiales</taxon>
        <taxon>Sphaerotilaceae</taxon>
        <taxon>Pseudaquabacterium</taxon>
    </lineage>
</organism>
<evidence type="ECO:0000313" key="3">
    <source>
        <dbReference type="Proteomes" id="UP000737171"/>
    </source>
</evidence>
<accession>A0ABX2ET34</accession>
<reference evidence="2 3" key="1">
    <citation type="submission" date="2020-05" db="EMBL/GenBank/DDBJ databases">
        <title>Aquincola sp. isolate from soil.</title>
        <authorList>
            <person name="Han J."/>
            <person name="Kim D.-U."/>
        </authorList>
    </citation>
    <scope>NUCLEOTIDE SEQUENCE [LARGE SCALE GENOMIC DNA]</scope>
    <source>
        <strain evidence="2 3">S2</strain>
    </source>
</reference>
<evidence type="ECO:0000313" key="2">
    <source>
        <dbReference type="EMBL" id="NRF71768.1"/>
    </source>
</evidence>
<proteinExistence type="predicted"/>
<protein>
    <submittedName>
        <fullName evidence="2">Uncharacterized protein</fullName>
    </submittedName>
</protein>
<evidence type="ECO:0000256" key="1">
    <source>
        <dbReference type="SAM" id="SignalP"/>
    </source>
</evidence>